<dbReference type="Proteomes" id="UP001289135">
    <property type="component" value="Unassembled WGS sequence"/>
</dbReference>
<keyword evidence="12" id="KW-1185">Reference proteome</keyword>
<dbReference type="PANTHER" id="PTHR43766:SF1">
    <property type="entry name" value="TRYPTOPHAN--TRNA LIGASE, MITOCHONDRIAL"/>
    <property type="match status" value="1"/>
</dbReference>
<evidence type="ECO:0000256" key="9">
    <source>
        <dbReference type="NCBIfam" id="TIGR00233"/>
    </source>
</evidence>
<keyword evidence="5 10" id="KW-0067">ATP-binding</keyword>
<comment type="catalytic activity">
    <reaction evidence="8">
        <text>tRNA(Trp) + L-tryptophan + ATP = L-tryptophyl-tRNA(Trp) + AMP + diphosphate + H(+)</text>
        <dbReference type="Rhea" id="RHEA:24080"/>
        <dbReference type="Rhea" id="RHEA-COMP:9671"/>
        <dbReference type="Rhea" id="RHEA-COMP:9705"/>
        <dbReference type="ChEBI" id="CHEBI:15378"/>
        <dbReference type="ChEBI" id="CHEBI:30616"/>
        <dbReference type="ChEBI" id="CHEBI:33019"/>
        <dbReference type="ChEBI" id="CHEBI:57912"/>
        <dbReference type="ChEBI" id="CHEBI:78442"/>
        <dbReference type="ChEBI" id="CHEBI:78535"/>
        <dbReference type="ChEBI" id="CHEBI:456215"/>
        <dbReference type="EC" id="6.1.1.2"/>
    </reaction>
</comment>
<sequence>MQNNYFNCELNLKNSSKIVLTGDRPTGPLHLGHYIGSLTNRLKLQDSISEPNIIYIMIADTQALTDNFTTPQKIVDNVYEVAKDYISIGINPELSTIFIQSQVSEISELCMYYMNLVTIGRLERNPTVKNEIIQKKFNESVPAGFFCYPISQAADITAFKGEIIPVGEDQLPIIEQTNEIIRKFNRIYNTNCLVECTPYISKTPRLIGINGKAKASKSLNNAIFLNDNSEIVYKKVYSMYTDPDHLKIGDSGKIEGNVVFTYLDAFHQNQEEIQELKKHYQRGGLGDTTIKSILYKTLESILGPIREKRNNINNQEIKEILFYGTQKARLKARQTLNEVIEAMGLKYFS</sequence>
<comment type="caution">
    <text evidence="11">The sequence shown here is derived from an EMBL/GenBank/DDBJ whole genome shotgun (WGS) entry which is preliminary data.</text>
</comment>
<dbReference type="PANTHER" id="PTHR43766">
    <property type="entry name" value="TRYPTOPHAN--TRNA LIGASE, MITOCHONDRIAL"/>
    <property type="match status" value="1"/>
</dbReference>
<protein>
    <recommendedName>
        <fullName evidence="2 9">Tryptophan--tRNA ligase</fullName>
        <ecNumber evidence="2 9">6.1.1.2</ecNumber>
    </recommendedName>
</protein>
<name>A0AAE4VLF7_9RICK</name>
<dbReference type="CDD" id="cd00806">
    <property type="entry name" value="TrpRS_core"/>
    <property type="match status" value="1"/>
</dbReference>
<dbReference type="InterPro" id="IPR001412">
    <property type="entry name" value="aa-tRNA-synth_I_CS"/>
</dbReference>
<evidence type="ECO:0000256" key="4">
    <source>
        <dbReference type="ARBA" id="ARBA00022741"/>
    </source>
</evidence>
<keyword evidence="7 10" id="KW-0030">Aminoacyl-tRNA synthetase</keyword>
<dbReference type="EMBL" id="JARGYU010000001">
    <property type="protein sequence ID" value="MDZ5760931.1"/>
    <property type="molecule type" value="Genomic_DNA"/>
</dbReference>
<proteinExistence type="inferred from homology"/>
<dbReference type="Gene3D" id="1.10.240.10">
    <property type="entry name" value="Tyrosyl-Transfer RNA Synthetase"/>
    <property type="match status" value="1"/>
</dbReference>
<evidence type="ECO:0000256" key="6">
    <source>
        <dbReference type="ARBA" id="ARBA00022917"/>
    </source>
</evidence>
<organism evidence="11 12">
    <name type="scientific">Lyticum sinuosum</name>
    <dbReference type="NCBI Taxonomy" id="1332059"/>
    <lineage>
        <taxon>Bacteria</taxon>
        <taxon>Pseudomonadati</taxon>
        <taxon>Pseudomonadota</taxon>
        <taxon>Alphaproteobacteria</taxon>
        <taxon>Rickettsiales</taxon>
        <taxon>Lyticum</taxon>
    </lineage>
</organism>
<evidence type="ECO:0000256" key="8">
    <source>
        <dbReference type="ARBA" id="ARBA00049929"/>
    </source>
</evidence>
<dbReference type="PROSITE" id="PS00178">
    <property type="entry name" value="AA_TRNA_LIGASE_I"/>
    <property type="match status" value="1"/>
</dbReference>
<accession>A0AAE4VLF7</accession>
<dbReference type="InterPro" id="IPR002305">
    <property type="entry name" value="aa-tRNA-synth_Ic"/>
</dbReference>
<evidence type="ECO:0000313" key="12">
    <source>
        <dbReference type="Proteomes" id="UP001289135"/>
    </source>
</evidence>
<dbReference type="Pfam" id="PF00579">
    <property type="entry name" value="tRNA-synt_1b"/>
    <property type="match status" value="1"/>
</dbReference>
<dbReference type="SUPFAM" id="SSF52374">
    <property type="entry name" value="Nucleotidylyl transferase"/>
    <property type="match status" value="1"/>
</dbReference>
<dbReference type="GO" id="GO:0005829">
    <property type="term" value="C:cytosol"/>
    <property type="evidence" value="ECO:0007669"/>
    <property type="project" value="TreeGrafter"/>
</dbReference>
<dbReference type="EC" id="6.1.1.2" evidence="2 9"/>
<gene>
    <name evidence="11" type="ORF">Lyticum_00087</name>
</gene>
<dbReference type="NCBIfam" id="TIGR00233">
    <property type="entry name" value="trpS"/>
    <property type="match status" value="1"/>
</dbReference>
<dbReference type="PRINTS" id="PR01039">
    <property type="entry name" value="TRNASYNTHTRP"/>
</dbReference>
<dbReference type="GO" id="GO:0004830">
    <property type="term" value="F:tryptophan-tRNA ligase activity"/>
    <property type="evidence" value="ECO:0007669"/>
    <property type="project" value="UniProtKB-UniRule"/>
</dbReference>
<dbReference type="FunFam" id="1.10.240.10:FF:000005">
    <property type="entry name" value="Tryptophan--tRNA ligase"/>
    <property type="match status" value="1"/>
</dbReference>
<dbReference type="InterPro" id="IPR014729">
    <property type="entry name" value="Rossmann-like_a/b/a_fold"/>
</dbReference>
<evidence type="ECO:0000313" key="11">
    <source>
        <dbReference type="EMBL" id="MDZ5760931.1"/>
    </source>
</evidence>
<evidence type="ECO:0000256" key="3">
    <source>
        <dbReference type="ARBA" id="ARBA00022598"/>
    </source>
</evidence>
<dbReference type="InterPro" id="IPR050203">
    <property type="entry name" value="Trp-tRNA_synthetase"/>
</dbReference>
<evidence type="ECO:0000256" key="2">
    <source>
        <dbReference type="ARBA" id="ARBA00013161"/>
    </source>
</evidence>
<keyword evidence="3 10" id="KW-0436">Ligase</keyword>
<comment type="similarity">
    <text evidence="1 10">Belongs to the class-I aminoacyl-tRNA synthetase family.</text>
</comment>
<dbReference type="InterPro" id="IPR002306">
    <property type="entry name" value="Trp-tRNA-ligase"/>
</dbReference>
<dbReference type="Gene3D" id="3.40.50.620">
    <property type="entry name" value="HUPs"/>
    <property type="match status" value="1"/>
</dbReference>
<keyword evidence="6 10" id="KW-0648">Protein biosynthesis</keyword>
<evidence type="ECO:0000256" key="7">
    <source>
        <dbReference type="ARBA" id="ARBA00023146"/>
    </source>
</evidence>
<dbReference type="GO" id="GO:0005524">
    <property type="term" value="F:ATP binding"/>
    <property type="evidence" value="ECO:0007669"/>
    <property type="project" value="UniProtKB-KW"/>
</dbReference>
<dbReference type="GO" id="GO:0006436">
    <property type="term" value="P:tryptophanyl-tRNA aminoacylation"/>
    <property type="evidence" value="ECO:0007669"/>
    <property type="project" value="UniProtKB-UniRule"/>
</dbReference>
<dbReference type="RefSeq" id="WP_322498366.1">
    <property type="nucleotide sequence ID" value="NZ_JARGYU010000001.1"/>
</dbReference>
<evidence type="ECO:0000256" key="10">
    <source>
        <dbReference type="RuleBase" id="RU363036"/>
    </source>
</evidence>
<evidence type="ECO:0000256" key="1">
    <source>
        <dbReference type="ARBA" id="ARBA00005594"/>
    </source>
</evidence>
<evidence type="ECO:0000256" key="5">
    <source>
        <dbReference type="ARBA" id="ARBA00022840"/>
    </source>
</evidence>
<dbReference type="AlphaFoldDB" id="A0AAE4VLF7"/>
<reference evidence="11" key="1">
    <citation type="submission" date="2023-02" db="EMBL/GenBank/DDBJ databases">
        <title>Host association and intracellularity evolved multiple times independently in the Rickettsiales.</title>
        <authorList>
            <person name="Castelli M."/>
            <person name="Nardi T."/>
            <person name="Gammuto L."/>
            <person name="Bellinzona G."/>
            <person name="Sabaneyeva E."/>
            <person name="Potekhin A."/>
            <person name="Serra V."/>
            <person name="Petroni G."/>
            <person name="Sassera D."/>
        </authorList>
    </citation>
    <scope>NUCLEOTIDE SEQUENCE</scope>
    <source>
        <strain evidence="11">USBL-36I1</strain>
    </source>
</reference>
<keyword evidence="4 10" id="KW-0547">Nucleotide-binding</keyword>